<dbReference type="InterPro" id="IPR021352">
    <property type="entry name" value="DUF2971"/>
</dbReference>
<comment type="caution">
    <text evidence="1">The sequence shown here is derived from an EMBL/GenBank/DDBJ whole genome shotgun (WGS) entry which is preliminary data.</text>
</comment>
<dbReference type="Pfam" id="PF11185">
    <property type="entry name" value="DUF2971"/>
    <property type="match status" value="1"/>
</dbReference>
<dbReference type="EMBL" id="MIQH01000681">
    <property type="protein sequence ID" value="OIR24416.1"/>
    <property type="molecule type" value="Genomic_DNA"/>
</dbReference>
<proteinExistence type="predicted"/>
<organism evidence="1 2">
    <name type="scientific">Bathymodiolus thermophilus thioautotrophic gill symbiont</name>
    <dbReference type="NCBI Taxonomy" id="2360"/>
    <lineage>
        <taxon>Bacteria</taxon>
        <taxon>Pseudomonadati</taxon>
        <taxon>Pseudomonadota</taxon>
        <taxon>Gammaproteobacteria</taxon>
        <taxon>sulfur-oxidizing symbionts</taxon>
    </lineage>
</organism>
<evidence type="ECO:0000313" key="1">
    <source>
        <dbReference type="EMBL" id="OIR24416.1"/>
    </source>
</evidence>
<reference evidence="2" key="1">
    <citation type="submission" date="2016-09" db="EMBL/GenBank/DDBJ databases">
        <title>Genome Sequence of Bathymodiolus thermophilus sulfur-oxidizing gill endosymbiont.</title>
        <authorList>
            <person name="Ponnudurai R."/>
            <person name="Kleiner M."/>
            <person name="Sayavedra L."/>
            <person name="Thuermer A."/>
            <person name="Felbeck H."/>
            <person name="Schlueter R."/>
            <person name="Schweder T."/>
            <person name="Markert S."/>
        </authorList>
    </citation>
    <scope>NUCLEOTIDE SEQUENCE [LARGE SCALE GENOMIC DNA]</scope>
    <source>
        <strain evidence="2">BAT/CrabSpa'14</strain>
    </source>
</reference>
<evidence type="ECO:0008006" key="3">
    <source>
        <dbReference type="Google" id="ProtNLM"/>
    </source>
</evidence>
<dbReference type="OrthoDB" id="4119964at2"/>
<gene>
    <name evidence="1" type="ORF">BGC33_03515</name>
</gene>
<protein>
    <recommendedName>
        <fullName evidence="3">DUF2971 domain-containing protein</fullName>
    </recommendedName>
</protein>
<dbReference type="RefSeq" id="WP_071564677.1">
    <property type="nucleotide sequence ID" value="NZ_MIQH01000681.1"/>
</dbReference>
<dbReference type="AlphaFoldDB" id="A0A1J5TUB5"/>
<accession>A0A1J5TUB5</accession>
<dbReference type="Proteomes" id="UP000182798">
    <property type="component" value="Unassembled WGS sequence"/>
</dbReference>
<name>A0A1J5TUB5_9GAMM</name>
<sequence>MKLFKYVTSERVDILENGFIRFTQPEMLNDPCEFKPTISSLVTESQSEKKFNQFFDEEINELPVEIREQAKSLKECIANEFKEHIQSKHVIKDINKVMHSVFEKKIGVLSLAEANNNTLMWSHYAGGHTGFVIEFNSQNSFFNQRKTEYDEFRHVVKVKYQKNIKYNFYDMKVSDLMAKGEEWSYENEYRMVVALQDSDKTINGDIHLFKLPFNAIKSITLGCKISNELKQKIKNLVNAKERKHIKLFENIQIYNEFYVEQLTI</sequence>
<evidence type="ECO:0000313" key="2">
    <source>
        <dbReference type="Proteomes" id="UP000182798"/>
    </source>
</evidence>